<evidence type="ECO:0000256" key="6">
    <source>
        <dbReference type="ARBA" id="ARBA00023136"/>
    </source>
</evidence>
<dbReference type="InterPro" id="IPR021765">
    <property type="entry name" value="UstYa-like"/>
</dbReference>
<evidence type="ECO:0000256" key="8">
    <source>
        <dbReference type="ARBA" id="ARBA00035112"/>
    </source>
</evidence>
<keyword evidence="6 10" id="KW-0472">Membrane</keyword>
<proteinExistence type="inferred from homology"/>
<comment type="caution">
    <text evidence="11">The sequence shown here is derived from an EMBL/GenBank/DDBJ whole genome shotgun (WGS) entry which is preliminary data.</text>
</comment>
<keyword evidence="7" id="KW-0325">Glycoprotein</keyword>
<dbReference type="GO" id="GO:0043386">
    <property type="term" value="P:mycotoxin biosynthetic process"/>
    <property type="evidence" value="ECO:0007669"/>
    <property type="project" value="InterPro"/>
</dbReference>
<evidence type="ECO:0000313" key="12">
    <source>
        <dbReference type="Proteomes" id="UP001174691"/>
    </source>
</evidence>
<name>A0AA38VT06_9PEZI</name>
<dbReference type="AlphaFoldDB" id="A0AA38VT06"/>
<feature type="transmembrane region" description="Helical" evidence="10">
    <location>
        <begin position="51"/>
        <end position="71"/>
    </location>
</feature>
<dbReference type="PANTHER" id="PTHR33365">
    <property type="entry name" value="YALI0B05434P"/>
    <property type="match status" value="1"/>
</dbReference>
<evidence type="ECO:0000256" key="3">
    <source>
        <dbReference type="ARBA" id="ARBA00022692"/>
    </source>
</evidence>
<evidence type="ECO:0000256" key="7">
    <source>
        <dbReference type="ARBA" id="ARBA00023180"/>
    </source>
</evidence>
<gene>
    <name evidence="11" type="ORF">NKR19_g1499</name>
</gene>
<keyword evidence="4 10" id="KW-1133">Transmembrane helix</keyword>
<dbReference type="PANTHER" id="PTHR33365:SF4">
    <property type="entry name" value="CYCLOCHLOROTINE BIOSYNTHESIS PROTEIN O"/>
    <property type="match status" value="1"/>
</dbReference>
<evidence type="ECO:0000256" key="4">
    <source>
        <dbReference type="ARBA" id="ARBA00022989"/>
    </source>
</evidence>
<accession>A0AA38VT06</accession>
<reference evidence="11" key="1">
    <citation type="submission" date="2022-07" db="EMBL/GenBank/DDBJ databases">
        <title>Fungi with potential for degradation of polypropylene.</title>
        <authorList>
            <person name="Gostincar C."/>
        </authorList>
    </citation>
    <scope>NUCLEOTIDE SEQUENCE</scope>
    <source>
        <strain evidence="11">EXF-13287</strain>
    </source>
</reference>
<evidence type="ECO:0000256" key="10">
    <source>
        <dbReference type="SAM" id="Phobius"/>
    </source>
</evidence>
<evidence type="ECO:0000256" key="1">
    <source>
        <dbReference type="ARBA" id="ARBA00004167"/>
    </source>
</evidence>
<organism evidence="11 12">
    <name type="scientific">Coniochaeta hoffmannii</name>
    <dbReference type="NCBI Taxonomy" id="91930"/>
    <lineage>
        <taxon>Eukaryota</taxon>
        <taxon>Fungi</taxon>
        <taxon>Dikarya</taxon>
        <taxon>Ascomycota</taxon>
        <taxon>Pezizomycotina</taxon>
        <taxon>Sordariomycetes</taxon>
        <taxon>Sordariomycetidae</taxon>
        <taxon>Coniochaetales</taxon>
        <taxon>Coniochaetaceae</taxon>
        <taxon>Coniochaeta</taxon>
    </lineage>
</organism>
<evidence type="ECO:0000313" key="11">
    <source>
        <dbReference type="EMBL" id="KAJ9162182.1"/>
    </source>
</evidence>
<feature type="region of interest" description="Disordered" evidence="9">
    <location>
        <begin position="15"/>
        <end position="34"/>
    </location>
</feature>
<dbReference type="GO" id="GO:0016020">
    <property type="term" value="C:membrane"/>
    <property type="evidence" value="ECO:0007669"/>
    <property type="project" value="UniProtKB-SubCell"/>
</dbReference>
<comment type="similarity">
    <text evidence="8">Belongs to the ustYa family.</text>
</comment>
<evidence type="ECO:0000256" key="2">
    <source>
        <dbReference type="ARBA" id="ARBA00004685"/>
    </source>
</evidence>
<keyword evidence="3 10" id="KW-0812">Transmembrane</keyword>
<evidence type="ECO:0008006" key="13">
    <source>
        <dbReference type="Google" id="ProtNLM"/>
    </source>
</evidence>
<comment type="subcellular location">
    <subcellularLocation>
        <location evidence="1">Membrane</location>
        <topology evidence="1">Single-pass membrane protein</topology>
    </subcellularLocation>
</comment>
<dbReference type="EMBL" id="JANBVN010000014">
    <property type="protein sequence ID" value="KAJ9162182.1"/>
    <property type="molecule type" value="Genomic_DNA"/>
</dbReference>
<sequence>MGFINTLKASRVRFADEPDSPDNESRTAFLGDKTATGTSEHGRVIAASRSLYWTMYCFMISTLLLLSVAVFQCRGHGATEPTQFWSQDILGKGTPMPHRFSNGYNHSSRDTPEVKALYNKYFLEQEVGIPVADPAKYGLRSGYPSKKDPSVEAYIPSFIHQFHCLILFREAWWDLRDKYENRIYTRDQPDEKPETQKEKWGHVEHCMDYLRQTIKCNADTTLEAPAEHEDGQRSNTDGMDVWRKCWDMDSVWERYMAFKVEFDMVRPYSQRKGMGGGV</sequence>
<dbReference type="Proteomes" id="UP001174691">
    <property type="component" value="Unassembled WGS sequence"/>
</dbReference>
<comment type="pathway">
    <text evidence="2">Mycotoxin biosynthesis.</text>
</comment>
<dbReference type="Pfam" id="PF11807">
    <property type="entry name" value="UstYa"/>
    <property type="match status" value="1"/>
</dbReference>
<protein>
    <recommendedName>
        <fullName evidence="13">Tat pathway signal sequence</fullName>
    </recommendedName>
</protein>
<keyword evidence="5" id="KW-0843">Virulence</keyword>
<keyword evidence="12" id="KW-1185">Reference proteome</keyword>
<evidence type="ECO:0000256" key="5">
    <source>
        <dbReference type="ARBA" id="ARBA00023026"/>
    </source>
</evidence>
<evidence type="ECO:0000256" key="9">
    <source>
        <dbReference type="SAM" id="MobiDB-lite"/>
    </source>
</evidence>